<organism evidence="2 3">
    <name type="scientific">Candidatus Coprenecus stercoravium</name>
    <dbReference type="NCBI Taxonomy" id="2840735"/>
    <lineage>
        <taxon>Bacteria</taxon>
        <taxon>Pseudomonadati</taxon>
        <taxon>Bacteroidota</taxon>
        <taxon>Bacteroidia</taxon>
        <taxon>Bacteroidales</taxon>
        <taxon>Rikenellaceae</taxon>
        <taxon>Rikenellaceae incertae sedis</taxon>
        <taxon>Candidatus Coprenecus</taxon>
    </lineage>
</organism>
<accession>A0A9D2K9X7</accession>
<dbReference type="Proteomes" id="UP000824115">
    <property type="component" value="Unassembled WGS sequence"/>
</dbReference>
<dbReference type="InterPro" id="IPR008969">
    <property type="entry name" value="CarboxyPept-like_regulatory"/>
</dbReference>
<gene>
    <name evidence="2" type="ORF">IAC04_02650</name>
</gene>
<dbReference type="Gene3D" id="2.60.40.1120">
    <property type="entry name" value="Carboxypeptidase-like, regulatory domain"/>
    <property type="match status" value="1"/>
</dbReference>
<keyword evidence="1" id="KW-0732">Signal</keyword>
<reference evidence="2" key="1">
    <citation type="journal article" date="2021" name="PeerJ">
        <title>Extensive microbial diversity within the chicken gut microbiome revealed by metagenomics and culture.</title>
        <authorList>
            <person name="Gilroy R."/>
            <person name="Ravi A."/>
            <person name="Getino M."/>
            <person name="Pursley I."/>
            <person name="Horton D.L."/>
            <person name="Alikhan N.F."/>
            <person name="Baker D."/>
            <person name="Gharbi K."/>
            <person name="Hall N."/>
            <person name="Watson M."/>
            <person name="Adriaenssens E.M."/>
            <person name="Foster-Nyarko E."/>
            <person name="Jarju S."/>
            <person name="Secka A."/>
            <person name="Antonio M."/>
            <person name="Oren A."/>
            <person name="Chaudhuri R.R."/>
            <person name="La Ragione R."/>
            <person name="Hildebrand F."/>
            <person name="Pallen M.J."/>
        </authorList>
    </citation>
    <scope>NUCLEOTIDE SEQUENCE</scope>
    <source>
        <strain evidence="2">Gambia16-554</strain>
    </source>
</reference>
<protein>
    <recommendedName>
        <fullName evidence="4">Carboxypeptidase-like regulatory domain-containing protein</fullName>
    </recommendedName>
</protein>
<feature type="chain" id="PRO_5038515371" description="Carboxypeptidase-like regulatory domain-containing protein" evidence="1">
    <location>
        <begin position="20"/>
        <end position="134"/>
    </location>
</feature>
<comment type="caution">
    <text evidence="2">The sequence shown here is derived from an EMBL/GenBank/DDBJ whole genome shotgun (WGS) entry which is preliminary data.</text>
</comment>
<sequence>MRTIILSCILVLMGFSAYAQDAVRGKVVDKHGNPIPGVKLEIKGGQDSVFSGLDGTFILSPSVTHGSLDAYYSGMKPARTRISKDMTVTMRPENWWNREPYRHSFFISLQTGVRMDAFGTPTAPSLGIMFGTVK</sequence>
<feature type="signal peptide" evidence="1">
    <location>
        <begin position="1"/>
        <end position="19"/>
    </location>
</feature>
<dbReference type="EMBL" id="DXAW01000051">
    <property type="protein sequence ID" value="HIZ85371.1"/>
    <property type="molecule type" value="Genomic_DNA"/>
</dbReference>
<evidence type="ECO:0000313" key="2">
    <source>
        <dbReference type="EMBL" id="HIZ85371.1"/>
    </source>
</evidence>
<reference evidence="2" key="2">
    <citation type="submission" date="2021-04" db="EMBL/GenBank/DDBJ databases">
        <authorList>
            <person name="Gilroy R."/>
        </authorList>
    </citation>
    <scope>NUCLEOTIDE SEQUENCE</scope>
    <source>
        <strain evidence="2">Gambia16-554</strain>
    </source>
</reference>
<evidence type="ECO:0000313" key="3">
    <source>
        <dbReference type="Proteomes" id="UP000824115"/>
    </source>
</evidence>
<evidence type="ECO:0008006" key="4">
    <source>
        <dbReference type="Google" id="ProtNLM"/>
    </source>
</evidence>
<dbReference type="AlphaFoldDB" id="A0A9D2K9X7"/>
<evidence type="ECO:0000256" key="1">
    <source>
        <dbReference type="SAM" id="SignalP"/>
    </source>
</evidence>
<proteinExistence type="predicted"/>
<name>A0A9D2K9X7_9BACT</name>
<feature type="non-terminal residue" evidence="2">
    <location>
        <position position="134"/>
    </location>
</feature>
<dbReference type="SUPFAM" id="SSF49464">
    <property type="entry name" value="Carboxypeptidase regulatory domain-like"/>
    <property type="match status" value="1"/>
</dbReference>